<dbReference type="RefSeq" id="WP_237826188.1">
    <property type="nucleotide sequence ID" value="NZ_JAKLTQ010000024.1"/>
</dbReference>
<dbReference type="InterPro" id="IPR011547">
    <property type="entry name" value="SLC26A/SulP_dom"/>
</dbReference>
<dbReference type="EMBL" id="JAKLTQ010000024">
    <property type="protein sequence ID" value="MCG2624381.1"/>
    <property type="molecule type" value="Genomic_DNA"/>
</dbReference>
<dbReference type="InterPro" id="IPR001902">
    <property type="entry name" value="SLC26A/SulP_fam"/>
</dbReference>
<sequence>MSVQRKWIDRFVPGIGVALEYDRSWLRSDLVAGAALFTLLIPAGMAYAEAAGLPPVTGLYATIIPLLAYAVFGPSKVLVIGPDSSLAPMIAAAVLPLAVDDTDRAVALAGLLAILTGLILIVGRALNLGFVTGLLSKPVRVGYLNGIALVVFASQLPKLMGVSGSAESTWDHFGQVLNAVAAGGINATAFLIGLASLVAIGIPKLLHWKFPGIVVAVAGSMIATAVLGLTDVVPVVGALPQGLPAPALSGLQPSDLASLIGPAAGIALIAFADTGVLSRTLADRYGYRVDGSQEMGALGVANLAGGVLGGFPISASTSRTPVSIEAGARTQLAGFVAALLVAVFMLLAPGLMAFLPSSTLAAVVIAAVASIVDIKTLVRLARMSRTETVLLIAAFLGVVFVGVLQGIAIAVGLALLAFVRQAWSPYRTELVKVGDVPGFHDIDRHPEGERIPGLVIARFDAPLFFANSTLFSDYIRGLVAEAPEPVLMVIVAAEPITGLDTTATDTLVELDKHLEQEGIDLVFAEMKGPVKDRLVKFGVGSRFGPDHFFPTTNNAVKAYKGDLDD</sequence>
<feature type="transmembrane region" description="Helical" evidence="5">
    <location>
        <begin position="105"/>
        <end position="126"/>
    </location>
</feature>
<dbReference type="CDD" id="cd07042">
    <property type="entry name" value="STAS_SulP_like_sulfate_transporter"/>
    <property type="match status" value="1"/>
</dbReference>
<feature type="transmembrane region" description="Helical" evidence="5">
    <location>
        <begin position="212"/>
        <end position="236"/>
    </location>
</feature>
<protein>
    <submittedName>
        <fullName evidence="7">SulP family inorganic anion transporter</fullName>
    </submittedName>
</protein>
<organism evidence="7 8">
    <name type="scientific">Arthrobacter hankyongi</name>
    <dbReference type="NCBI Taxonomy" id="2904801"/>
    <lineage>
        <taxon>Bacteria</taxon>
        <taxon>Bacillati</taxon>
        <taxon>Actinomycetota</taxon>
        <taxon>Actinomycetes</taxon>
        <taxon>Micrococcales</taxon>
        <taxon>Micrococcaceae</taxon>
        <taxon>Arthrobacter</taxon>
    </lineage>
</organism>
<feature type="transmembrane region" description="Helical" evidence="5">
    <location>
        <begin position="176"/>
        <end position="200"/>
    </location>
</feature>
<feature type="transmembrane region" description="Helical" evidence="5">
    <location>
        <begin position="332"/>
        <end position="354"/>
    </location>
</feature>
<evidence type="ECO:0000256" key="2">
    <source>
        <dbReference type="ARBA" id="ARBA00022692"/>
    </source>
</evidence>
<proteinExistence type="predicted"/>
<name>A0ABS9LCQ1_9MICC</name>
<dbReference type="InterPro" id="IPR002645">
    <property type="entry name" value="STAS_dom"/>
</dbReference>
<dbReference type="PROSITE" id="PS50801">
    <property type="entry name" value="STAS"/>
    <property type="match status" value="1"/>
</dbReference>
<feature type="transmembrane region" description="Helical" evidence="5">
    <location>
        <begin position="30"/>
        <end position="47"/>
    </location>
</feature>
<evidence type="ECO:0000256" key="1">
    <source>
        <dbReference type="ARBA" id="ARBA00004141"/>
    </source>
</evidence>
<evidence type="ECO:0000256" key="3">
    <source>
        <dbReference type="ARBA" id="ARBA00022989"/>
    </source>
</evidence>
<dbReference type="PANTHER" id="PTHR11814">
    <property type="entry name" value="SULFATE TRANSPORTER"/>
    <property type="match status" value="1"/>
</dbReference>
<feature type="transmembrane region" description="Helical" evidence="5">
    <location>
        <begin position="138"/>
        <end position="156"/>
    </location>
</feature>
<dbReference type="Pfam" id="PF00916">
    <property type="entry name" value="Sulfate_transp"/>
    <property type="match status" value="1"/>
</dbReference>
<feature type="transmembrane region" description="Helical" evidence="5">
    <location>
        <begin position="256"/>
        <end position="278"/>
    </location>
</feature>
<feature type="transmembrane region" description="Helical" evidence="5">
    <location>
        <begin position="390"/>
        <end position="419"/>
    </location>
</feature>
<dbReference type="Proteomes" id="UP001165368">
    <property type="component" value="Unassembled WGS sequence"/>
</dbReference>
<keyword evidence="2 5" id="KW-0812">Transmembrane</keyword>
<evidence type="ECO:0000256" key="5">
    <source>
        <dbReference type="SAM" id="Phobius"/>
    </source>
</evidence>
<evidence type="ECO:0000259" key="6">
    <source>
        <dbReference type="PROSITE" id="PS50801"/>
    </source>
</evidence>
<accession>A0ABS9LCQ1</accession>
<feature type="transmembrane region" description="Helical" evidence="5">
    <location>
        <begin position="79"/>
        <end position="99"/>
    </location>
</feature>
<evidence type="ECO:0000313" key="8">
    <source>
        <dbReference type="Proteomes" id="UP001165368"/>
    </source>
</evidence>
<evidence type="ECO:0000256" key="4">
    <source>
        <dbReference type="ARBA" id="ARBA00023136"/>
    </source>
</evidence>
<keyword evidence="3 5" id="KW-1133">Transmembrane helix</keyword>
<dbReference type="Gene3D" id="3.30.750.24">
    <property type="entry name" value="STAS domain"/>
    <property type="match status" value="1"/>
</dbReference>
<gene>
    <name evidence="7" type="ORF">LVY72_21035</name>
</gene>
<feature type="transmembrane region" description="Helical" evidence="5">
    <location>
        <begin position="360"/>
        <end position="378"/>
    </location>
</feature>
<evidence type="ECO:0000313" key="7">
    <source>
        <dbReference type="EMBL" id="MCG2624381.1"/>
    </source>
</evidence>
<keyword evidence="4 5" id="KW-0472">Membrane</keyword>
<reference evidence="7" key="1">
    <citation type="submission" date="2022-01" db="EMBL/GenBank/DDBJ databases">
        <authorList>
            <person name="Jo J.-H."/>
            <person name="Im W.-T."/>
        </authorList>
    </citation>
    <scope>NUCLEOTIDE SEQUENCE</scope>
    <source>
        <strain evidence="7">I2-34</strain>
    </source>
</reference>
<dbReference type="Pfam" id="PF01740">
    <property type="entry name" value="STAS"/>
    <property type="match status" value="1"/>
</dbReference>
<feature type="domain" description="STAS" evidence="6">
    <location>
        <begin position="444"/>
        <end position="559"/>
    </location>
</feature>
<feature type="transmembrane region" description="Helical" evidence="5">
    <location>
        <begin position="53"/>
        <end position="72"/>
    </location>
</feature>
<dbReference type="SUPFAM" id="SSF52091">
    <property type="entry name" value="SpoIIaa-like"/>
    <property type="match status" value="1"/>
</dbReference>
<dbReference type="InterPro" id="IPR036513">
    <property type="entry name" value="STAS_dom_sf"/>
</dbReference>
<comment type="caution">
    <text evidence="7">The sequence shown here is derived from an EMBL/GenBank/DDBJ whole genome shotgun (WGS) entry which is preliminary data.</text>
</comment>
<comment type="subcellular location">
    <subcellularLocation>
        <location evidence="1">Membrane</location>
        <topology evidence="1">Multi-pass membrane protein</topology>
    </subcellularLocation>
</comment>
<keyword evidence="8" id="KW-1185">Reference proteome</keyword>